<gene>
    <name evidence="1" type="ORF">DAMNIGENAA_22500</name>
</gene>
<protein>
    <recommendedName>
        <fullName evidence="3">Glycosyltransferase family 1 protein</fullName>
    </recommendedName>
</protein>
<dbReference type="AlphaFoldDB" id="A0A9W6FSP4"/>
<evidence type="ECO:0000313" key="2">
    <source>
        <dbReference type="Proteomes" id="UP001144372"/>
    </source>
</evidence>
<dbReference type="RefSeq" id="WP_281794235.1">
    <property type="nucleotide sequence ID" value="NZ_BSDR01000001.1"/>
</dbReference>
<evidence type="ECO:0008006" key="3">
    <source>
        <dbReference type="Google" id="ProtNLM"/>
    </source>
</evidence>
<accession>A0A9W6FSP4</accession>
<dbReference type="Proteomes" id="UP001144372">
    <property type="component" value="Unassembled WGS sequence"/>
</dbReference>
<dbReference type="EMBL" id="BSDR01000001">
    <property type="protein sequence ID" value="GLI34817.1"/>
    <property type="molecule type" value="Genomic_DNA"/>
</dbReference>
<keyword evidence="2" id="KW-1185">Reference proteome</keyword>
<comment type="caution">
    <text evidence="1">The sequence shown here is derived from an EMBL/GenBank/DDBJ whole genome shotgun (WGS) entry which is preliminary data.</text>
</comment>
<sequence length="395" mass="44242">MGTSRLRIIVTGLVGLYPVGGVAWDYLQYAIGFARMGHDVYYHEDTWSWPYHPLQKTYTEDPGYSVKYLEDFFKNYAPDLCSRWHYRHLHATSYGMDKAAFDAVAGTADIFLNVSGACIIPDTLSPRCTRIFLDTDPGYNQIMLSERLEWSENVERWCAGVAEHDQHFTYAENIYGADCTAPRLDFKWKTTRMPIVMDLWEPLARRVSHETSPWSTIMTWNAFKGKLIYKGVEYASKGAEFEKLIDLPRQVGVPLKVAVGGVNAPLERLAAAGWQVVDGPEATVTPAKYQDFILGSRGEISPAKHVYVAMRTGWFSCRSACYLAAGRPVVVQDTGFSSLIPCGKGILAFNSAEEAADALRKVENDYAFHAKAAFAAAREYFDSSRVLGKMIEDAL</sequence>
<organism evidence="1 2">
    <name type="scientific">Desulforhabdus amnigena</name>
    <dbReference type="NCBI Taxonomy" id="40218"/>
    <lineage>
        <taxon>Bacteria</taxon>
        <taxon>Pseudomonadati</taxon>
        <taxon>Thermodesulfobacteriota</taxon>
        <taxon>Syntrophobacteria</taxon>
        <taxon>Syntrophobacterales</taxon>
        <taxon>Syntrophobacteraceae</taxon>
        <taxon>Desulforhabdus</taxon>
    </lineage>
</organism>
<reference evidence="1" key="1">
    <citation type="submission" date="2022-12" db="EMBL/GenBank/DDBJ databases">
        <title>Reference genome sequencing for broad-spectrum identification of bacterial and archaeal isolates by mass spectrometry.</title>
        <authorList>
            <person name="Sekiguchi Y."/>
            <person name="Tourlousse D.M."/>
        </authorList>
    </citation>
    <scope>NUCLEOTIDE SEQUENCE</scope>
    <source>
        <strain evidence="1">ASRB1</strain>
    </source>
</reference>
<evidence type="ECO:0000313" key="1">
    <source>
        <dbReference type="EMBL" id="GLI34817.1"/>
    </source>
</evidence>
<name>A0A9W6FSP4_9BACT</name>
<proteinExistence type="predicted"/>